<dbReference type="AlphaFoldDB" id="A0A7V4WVL8"/>
<gene>
    <name evidence="2" type="ORF">ENK44_08130</name>
</gene>
<sequence length="136" mass="15385">MRVLFWYMDRFAYKPAVKNLDDVETVNEAGQAENAVVAFVHGEEKDEENPGKAETKLIKNIKWLAGKWDTKKVVLHSFAHLGESKCDPACLKALFDRAEERLAAVGYDVAQTPYGYFLDIEIAAPGRSLARVYKEF</sequence>
<dbReference type="GO" id="GO:0004829">
    <property type="term" value="F:threonine-tRNA ligase activity"/>
    <property type="evidence" value="ECO:0007669"/>
    <property type="project" value="InterPro"/>
</dbReference>
<dbReference type="GO" id="GO:0005524">
    <property type="term" value="F:ATP binding"/>
    <property type="evidence" value="ECO:0007669"/>
    <property type="project" value="InterPro"/>
</dbReference>
<protein>
    <recommendedName>
        <fullName evidence="1">Threonyl-tRNA synthetase editing domain-containing protein</fullName>
    </recommendedName>
</protein>
<comment type="caution">
    <text evidence="2">The sequence shown here is derived from an EMBL/GenBank/DDBJ whole genome shotgun (WGS) entry which is preliminary data.</text>
</comment>
<dbReference type="Proteomes" id="UP000885779">
    <property type="component" value="Unassembled WGS sequence"/>
</dbReference>
<dbReference type="InterPro" id="IPR023509">
    <property type="entry name" value="DTD-like_sf"/>
</dbReference>
<organism evidence="2">
    <name type="scientific">Caldithrix abyssi</name>
    <dbReference type="NCBI Taxonomy" id="187145"/>
    <lineage>
        <taxon>Bacteria</taxon>
        <taxon>Pseudomonadati</taxon>
        <taxon>Calditrichota</taxon>
        <taxon>Calditrichia</taxon>
        <taxon>Calditrichales</taxon>
        <taxon>Calditrichaceae</taxon>
        <taxon>Caldithrix</taxon>
    </lineage>
</organism>
<reference evidence="2" key="1">
    <citation type="journal article" date="2020" name="mSystems">
        <title>Genome- and Community-Level Interaction Insights into Carbon Utilization and Element Cycling Functions of Hydrothermarchaeota in Hydrothermal Sediment.</title>
        <authorList>
            <person name="Zhou Z."/>
            <person name="Liu Y."/>
            <person name="Xu W."/>
            <person name="Pan J."/>
            <person name="Luo Z.H."/>
            <person name="Li M."/>
        </authorList>
    </citation>
    <scope>NUCLEOTIDE SEQUENCE [LARGE SCALE GENOMIC DNA]</scope>
    <source>
        <strain evidence="2">HyVt-577</strain>
    </source>
</reference>
<dbReference type="EMBL" id="DRQG01000077">
    <property type="protein sequence ID" value="HGY55652.1"/>
    <property type="molecule type" value="Genomic_DNA"/>
</dbReference>
<dbReference type="InterPro" id="IPR015011">
    <property type="entry name" value="Threonyl-tRNA_syn_edit_dom_arc"/>
</dbReference>
<accession>A0A7V4WVL8</accession>
<evidence type="ECO:0000313" key="2">
    <source>
        <dbReference type="EMBL" id="HGY55652.1"/>
    </source>
</evidence>
<dbReference type="Gene3D" id="3.50.80.10">
    <property type="entry name" value="D-tyrosyl-tRNA(Tyr) deacylase"/>
    <property type="match status" value="1"/>
</dbReference>
<dbReference type="Pfam" id="PF08915">
    <property type="entry name" value="tRNA-Thr_ED"/>
    <property type="match status" value="1"/>
</dbReference>
<dbReference type="GO" id="GO:0008270">
    <property type="term" value="F:zinc ion binding"/>
    <property type="evidence" value="ECO:0007669"/>
    <property type="project" value="InterPro"/>
</dbReference>
<name>A0A7V4WVL8_CALAY</name>
<dbReference type="GO" id="GO:0005737">
    <property type="term" value="C:cytoplasm"/>
    <property type="evidence" value="ECO:0007669"/>
    <property type="project" value="InterPro"/>
</dbReference>
<evidence type="ECO:0000259" key="1">
    <source>
        <dbReference type="Pfam" id="PF08915"/>
    </source>
</evidence>
<proteinExistence type="predicted"/>
<feature type="domain" description="Threonyl-tRNA synthetase editing" evidence="1">
    <location>
        <begin position="1"/>
        <end position="135"/>
    </location>
</feature>